<dbReference type="AlphaFoldDB" id="A0A835RD37"/>
<dbReference type="GO" id="GO:0046983">
    <property type="term" value="F:protein dimerization activity"/>
    <property type="evidence" value="ECO:0007669"/>
    <property type="project" value="InterPro"/>
</dbReference>
<dbReference type="Proteomes" id="UP000636800">
    <property type="component" value="Unassembled WGS sequence"/>
</dbReference>
<dbReference type="Gene3D" id="4.10.280.10">
    <property type="entry name" value="Helix-loop-helix DNA-binding domain"/>
    <property type="match status" value="1"/>
</dbReference>
<dbReference type="CDD" id="cd18919">
    <property type="entry name" value="bHLH_AtBPE_like"/>
    <property type="match status" value="1"/>
</dbReference>
<evidence type="ECO:0000256" key="1">
    <source>
        <dbReference type="ARBA" id="ARBA00004123"/>
    </source>
</evidence>
<evidence type="ECO:0000259" key="7">
    <source>
        <dbReference type="PROSITE" id="PS50888"/>
    </source>
</evidence>
<dbReference type="Pfam" id="PF00010">
    <property type="entry name" value="HLH"/>
    <property type="match status" value="1"/>
</dbReference>
<feature type="domain" description="BHLH" evidence="7">
    <location>
        <begin position="185"/>
        <end position="235"/>
    </location>
</feature>
<dbReference type="EMBL" id="JADCNL010000004">
    <property type="protein sequence ID" value="KAG0484233.1"/>
    <property type="molecule type" value="Genomic_DNA"/>
</dbReference>
<dbReference type="PROSITE" id="PS50888">
    <property type="entry name" value="BHLH"/>
    <property type="match status" value="1"/>
</dbReference>
<feature type="compositionally biased region" description="Basic and acidic residues" evidence="6">
    <location>
        <begin position="113"/>
        <end position="153"/>
    </location>
</feature>
<organism evidence="8 9">
    <name type="scientific">Vanilla planifolia</name>
    <name type="common">Vanilla</name>
    <dbReference type="NCBI Taxonomy" id="51239"/>
    <lineage>
        <taxon>Eukaryota</taxon>
        <taxon>Viridiplantae</taxon>
        <taxon>Streptophyta</taxon>
        <taxon>Embryophyta</taxon>
        <taxon>Tracheophyta</taxon>
        <taxon>Spermatophyta</taxon>
        <taxon>Magnoliopsida</taxon>
        <taxon>Liliopsida</taxon>
        <taxon>Asparagales</taxon>
        <taxon>Orchidaceae</taxon>
        <taxon>Vanilloideae</taxon>
        <taxon>Vanilleae</taxon>
        <taxon>Vanilla</taxon>
    </lineage>
</organism>
<dbReference type="InterPro" id="IPR024097">
    <property type="entry name" value="bHLH_ZIP_TF"/>
</dbReference>
<protein>
    <recommendedName>
        <fullName evidence="7">BHLH domain-containing protein</fullName>
    </recommendedName>
</protein>
<gene>
    <name evidence="8" type="ORF">HPP92_008312</name>
</gene>
<comment type="subcellular location">
    <subcellularLocation>
        <location evidence="1">Nucleus</location>
    </subcellularLocation>
</comment>
<keyword evidence="9" id="KW-1185">Reference proteome</keyword>
<evidence type="ECO:0000256" key="3">
    <source>
        <dbReference type="ARBA" id="ARBA00023015"/>
    </source>
</evidence>
<dbReference type="FunFam" id="4.10.280.10:FF:000002">
    <property type="entry name" value="Basic helix-loop-helix transcription factor"/>
    <property type="match status" value="1"/>
</dbReference>
<sequence length="459" mass="51679">MGAKQDLFQSLNLPSSSDLFVLEEQRARVHGQQSFLAMDSSINFSYDVFLPLPDPMQSLQLEEYPFQDLANAWPNLTGDSTSDSCSFFQDTGNLSSFSSCSLKRRRDCRGKKRELEKPATHGSHEAELNKGMKPETEVKNTKRSNKGEAELAGKVEASPENPRDDAVPPLPPKKDFIHVRARRGQATDSHSLAERVRRERISERMKYLERLVPGCNKITGKAGMLDEIINYVKSLQRQVEFLSMKLATVNPSMDLNVGSFFHKEENMACDSSVIAVDVLREMMEASCLHLNPIDQVTSYDGFPMNVNEPGTALPRMFSAPVSVLDPFLGPSYNYEHVTETKDNPQEQEDNITTRQMMIRSYALHMIDKHTDPRHGKALKCGSFGSLSPSMVKAQFHLGFGIAAVMQDDKDKVLDDWYIKRTPSSSGIQLNAAFHISRYRVSKRLEQGCFNGPIWNMSIK</sequence>
<proteinExistence type="inferred from homology"/>
<dbReference type="SUPFAM" id="SSF47459">
    <property type="entry name" value="HLH, helix-loop-helix DNA-binding domain"/>
    <property type="match status" value="1"/>
</dbReference>
<keyword evidence="3" id="KW-0805">Transcription regulation</keyword>
<keyword evidence="5" id="KW-0539">Nucleus</keyword>
<evidence type="ECO:0000256" key="6">
    <source>
        <dbReference type="SAM" id="MobiDB-lite"/>
    </source>
</evidence>
<comment type="similarity">
    <text evidence="2">Belongs to the bHLH protein family.</text>
</comment>
<dbReference type="GO" id="GO:0003700">
    <property type="term" value="F:DNA-binding transcription factor activity"/>
    <property type="evidence" value="ECO:0007669"/>
    <property type="project" value="TreeGrafter"/>
</dbReference>
<dbReference type="PANTHER" id="PTHR12565:SF184">
    <property type="entry name" value="BHLH TRANSCRIPTION FACTOR"/>
    <property type="match status" value="1"/>
</dbReference>
<name>A0A835RD37_VANPL</name>
<evidence type="ECO:0000256" key="4">
    <source>
        <dbReference type="ARBA" id="ARBA00023163"/>
    </source>
</evidence>
<feature type="region of interest" description="Disordered" evidence="6">
    <location>
        <begin position="108"/>
        <end position="173"/>
    </location>
</feature>
<dbReference type="InterPro" id="IPR036638">
    <property type="entry name" value="HLH_DNA-bd_sf"/>
</dbReference>
<comment type="caution">
    <text evidence="8">The sequence shown here is derived from an EMBL/GenBank/DDBJ whole genome shotgun (WGS) entry which is preliminary data.</text>
</comment>
<keyword evidence="4" id="KW-0804">Transcription</keyword>
<evidence type="ECO:0000256" key="5">
    <source>
        <dbReference type="ARBA" id="ARBA00023242"/>
    </source>
</evidence>
<dbReference type="OrthoDB" id="1888055at2759"/>
<evidence type="ECO:0000313" key="8">
    <source>
        <dbReference type="EMBL" id="KAG0484233.1"/>
    </source>
</evidence>
<dbReference type="PANTHER" id="PTHR12565">
    <property type="entry name" value="STEROL REGULATORY ELEMENT-BINDING PROTEIN"/>
    <property type="match status" value="1"/>
</dbReference>
<dbReference type="SMART" id="SM00353">
    <property type="entry name" value="HLH"/>
    <property type="match status" value="1"/>
</dbReference>
<feature type="compositionally biased region" description="Basic and acidic residues" evidence="6">
    <location>
        <begin position="161"/>
        <end position="173"/>
    </location>
</feature>
<reference evidence="8 9" key="1">
    <citation type="journal article" date="2020" name="Nat. Food">
        <title>A phased Vanilla planifolia genome enables genetic improvement of flavour and production.</title>
        <authorList>
            <person name="Hasing T."/>
            <person name="Tang H."/>
            <person name="Brym M."/>
            <person name="Khazi F."/>
            <person name="Huang T."/>
            <person name="Chambers A.H."/>
        </authorList>
    </citation>
    <scope>NUCLEOTIDE SEQUENCE [LARGE SCALE GENOMIC DNA]</scope>
    <source>
        <tissue evidence="8">Leaf</tissue>
    </source>
</reference>
<dbReference type="InterPro" id="IPR011598">
    <property type="entry name" value="bHLH_dom"/>
</dbReference>
<accession>A0A835RD37</accession>
<evidence type="ECO:0000313" key="9">
    <source>
        <dbReference type="Proteomes" id="UP000636800"/>
    </source>
</evidence>
<evidence type="ECO:0000256" key="2">
    <source>
        <dbReference type="ARBA" id="ARBA00005510"/>
    </source>
</evidence>
<dbReference type="GO" id="GO:0005634">
    <property type="term" value="C:nucleus"/>
    <property type="evidence" value="ECO:0007669"/>
    <property type="project" value="UniProtKB-SubCell"/>
</dbReference>